<evidence type="ECO:0000256" key="2">
    <source>
        <dbReference type="SAM" id="Phobius"/>
    </source>
</evidence>
<organism evidence="3 4">
    <name type="scientific">Pichia membranifaciens</name>
    <dbReference type="NCBI Taxonomy" id="4926"/>
    <lineage>
        <taxon>Eukaryota</taxon>
        <taxon>Fungi</taxon>
        <taxon>Dikarya</taxon>
        <taxon>Ascomycota</taxon>
        <taxon>Saccharomycotina</taxon>
        <taxon>Pichiomycetes</taxon>
        <taxon>Pichiales</taxon>
        <taxon>Pichiaceae</taxon>
        <taxon>Pichia</taxon>
    </lineage>
</organism>
<feature type="region of interest" description="Disordered" evidence="1">
    <location>
        <begin position="564"/>
        <end position="628"/>
    </location>
</feature>
<comment type="caution">
    <text evidence="3">The sequence shown here is derived from an EMBL/GenBank/DDBJ whole genome shotgun (WGS) entry which is preliminary data.</text>
</comment>
<sequence length="628" mass="70048">MVSMMEIPVWQYNSWAERPCNISAAQDVQPRTGTLVLPVFSETNQFAYNDTLTDFEVSSVLMIGGVGVNNTDVYPKIAALNVSTNVWEWEDLSNDLILADNSNAKTGVKLSLDSILAAGIVYDTLLTISASSSSSNNSSSLSKRSFTSESQLTIQLYNATNLHYLSEVDYTAISDSAASTSPFSHSNKNLTIALSVIIPILVIIILTCLFVWLYKRYRKRKEDERNEKEIREIVDFYENQHKQFSETTFSSYDSDYKSNGGSDYDFDKIDINNYNDGDDLSMNSWRRKRQDFQRQKSLFSIVKPKVDDLPDFGSNSVRRSLSVASNFISHSLKRSASTQSSIATFVTAKSSLNQFDIGNDNINNAKFESDNNVNINGNVADTDKNPLENNLYTIHSNESTLSPTLPSPPPVIPKHSTLVSFPNRTSSTLNHIPEEASVSTFHSQTLGFIPMKQAYISSLASLPQHQYMKQLSCPSVNSSLTNSSSVYSYNSKSARRPLSIISTSTLSSNVNVNPYLPPVHPSSSRIFPQHGCNNYDEQGSIADEGLDNMEVQILVGSKRRSKLRVVNPDEDEESSNDETSIVDISKDLNRDSQVEEKSRCSSSSKEQGKDNEVRKRVISDEYHDESFL</sequence>
<evidence type="ECO:0000256" key="1">
    <source>
        <dbReference type="SAM" id="MobiDB-lite"/>
    </source>
</evidence>
<accession>A0A1Q2YJI0</accession>
<dbReference type="EMBL" id="BDGI01000132">
    <property type="protein sequence ID" value="GAV29690.1"/>
    <property type="molecule type" value="Genomic_DNA"/>
</dbReference>
<reference evidence="3 4" key="1">
    <citation type="submission" date="2016-08" db="EMBL/GenBank/DDBJ databases">
        <title>Whole genome shotgun sequence of Pichia membranifaciens KS47-1.</title>
        <authorList>
            <person name="Konishi M."/>
            <person name="Ishida M."/>
            <person name="Arakawa T."/>
            <person name="Kato Y."/>
            <person name="Horiuchi J."/>
        </authorList>
    </citation>
    <scope>NUCLEOTIDE SEQUENCE [LARGE SCALE GENOMIC DNA]</scope>
    <source>
        <strain evidence="3 4">KS47-1</strain>
    </source>
</reference>
<feature type="transmembrane region" description="Helical" evidence="2">
    <location>
        <begin position="190"/>
        <end position="214"/>
    </location>
</feature>
<dbReference type="AlphaFoldDB" id="A0A1Q2YJI0"/>
<evidence type="ECO:0000313" key="4">
    <source>
        <dbReference type="Proteomes" id="UP000186136"/>
    </source>
</evidence>
<protein>
    <submittedName>
        <fullName evidence="3">Uncharacterized protein</fullName>
    </submittedName>
</protein>
<dbReference type="OrthoDB" id="3996694at2759"/>
<feature type="compositionally biased region" description="Basic and acidic residues" evidence="1">
    <location>
        <begin position="584"/>
        <end position="599"/>
    </location>
</feature>
<keyword evidence="2" id="KW-1133">Transmembrane helix</keyword>
<keyword evidence="2" id="KW-0472">Membrane</keyword>
<dbReference type="Proteomes" id="UP000186136">
    <property type="component" value="Unassembled WGS sequence"/>
</dbReference>
<proteinExistence type="predicted"/>
<evidence type="ECO:0000313" key="3">
    <source>
        <dbReference type="EMBL" id="GAV29690.1"/>
    </source>
</evidence>
<name>A0A1Q2YJI0_9ASCO</name>
<keyword evidence="2" id="KW-0812">Transmembrane</keyword>
<feature type="compositionally biased region" description="Basic and acidic residues" evidence="1">
    <location>
        <begin position="606"/>
        <end position="628"/>
    </location>
</feature>
<keyword evidence="4" id="KW-1185">Reference proteome</keyword>
<gene>
    <name evidence="3" type="ORF">PMKS-003192</name>
</gene>